<proteinExistence type="predicted"/>
<dbReference type="EMBL" id="UIGI01000001">
    <property type="protein sequence ID" value="SUW63149.1"/>
    <property type="molecule type" value="Genomic_DNA"/>
</dbReference>
<evidence type="ECO:0000259" key="2">
    <source>
        <dbReference type="Pfam" id="PF00419"/>
    </source>
</evidence>
<dbReference type="PANTHER" id="PTHR33420">
    <property type="entry name" value="FIMBRIAL SUBUNIT ELFA-RELATED"/>
    <property type="match status" value="1"/>
</dbReference>
<dbReference type="Gene3D" id="2.60.40.1090">
    <property type="entry name" value="Fimbrial-type adhesion domain"/>
    <property type="match status" value="1"/>
</dbReference>
<protein>
    <submittedName>
        <fullName evidence="3">Fimbrial protein BcfF</fullName>
    </submittedName>
</protein>
<accession>A0A381C736</accession>
<dbReference type="Pfam" id="PF00419">
    <property type="entry name" value="Fimbrial"/>
    <property type="match status" value="1"/>
</dbReference>
<dbReference type="PANTHER" id="PTHR33420:SF27">
    <property type="entry name" value="PROTEIN FIMG"/>
    <property type="match status" value="1"/>
</dbReference>
<organism evidence="3 4">
    <name type="scientific">Buttiauxella agrestis</name>
    <dbReference type="NCBI Taxonomy" id="82977"/>
    <lineage>
        <taxon>Bacteria</taxon>
        <taxon>Pseudomonadati</taxon>
        <taxon>Pseudomonadota</taxon>
        <taxon>Gammaproteobacteria</taxon>
        <taxon>Enterobacterales</taxon>
        <taxon>Enterobacteriaceae</taxon>
        <taxon>Buttiauxella</taxon>
    </lineage>
</organism>
<dbReference type="InterPro" id="IPR000259">
    <property type="entry name" value="Adhesion_dom_fimbrial"/>
</dbReference>
<dbReference type="SUPFAM" id="SSF49401">
    <property type="entry name" value="Bacterial adhesins"/>
    <property type="match status" value="1"/>
</dbReference>
<dbReference type="GO" id="GO:0009289">
    <property type="term" value="C:pilus"/>
    <property type="evidence" value="ECO:0007669"/>
    <property type="project" value="InterPro"/>
</dbReference>
<feature type="signal peptide" evidence="1">
    <location>
        <begin position="1"/>
        <end position="25"/>
    </location>
</feature>
<dbReference type="InterPro" id="IPR008966">
    <property type="entry name" value="Adhesion_dom_sf"/>
</dbReference>
<dbReference type="AlphaFoldDB" id="A0A381C736"/>
<feature type="domain" description="Fimbrial-type adhesion" evidence="2">
    <location>
        <begin position="30"/>
        <end position="170"/>
    </location>
</feature>
<reference evidence="3 4" key="1">
    <citation type="submission" date="2018-06" db="EMBL/GenBank/DDBJ databases">
        <authorList>
            <consortium name="Pathogen Informatics"/>
            <person name="Doyle S."/>
        </authorList>
    </citation>
    <scope>NUCLEOTIDE SEQUENCE [LARGE SCALE GENOMIC DNA]</scope>
    <source>
        <strain evidence="3 4">NCTC12119</strain>
    </source>
</reference>
<evidence type="ECO:0000313" key="4">
    <source>
        <dbReference type="Proteomes" id="UP000255528"/>
    </source>
</evidence>
<sequence>MMNKKLCMSLLATLTTLALTKSVNATDVTINISGKVVASPCVLDGSGTINVDLGQTLQAADLETAGSFSNWVPFTINMKNCPASTNNVIATFSGAADALDASRLYTSTGTANNVAVELQSSDATHIPLGNAKTLTIPRAADNTAVFPLQSRVWSKGNVTTGTIALVVNVTFTYN</sequence>
<dbReference type="Proteomes" id="UP000255528">
    <property type="component" value="Unassembled WGS sequence"/>
</dbReference>
<dbReference type="InterPro" id="IPR036937">
    <property type="entry name" value="Adhesion_dom_fimbrial_sf"/>
</dbReference>
<evidence type="ECO:0000256" key="1">
    <source>
        <dbReference type="SAM" id="SignalP"/>
    </source>
</evidence>
<evidence type="ECO:0000313" key="3">
    <source>
        <dbReference type="EMBL" id="SUW63149.1"/>
    </source>
</evidence>
<gene>
    <name evidence="3" type="primary">fimG_1</name>
    <name evidence="3" type="ORF">NCTC12119_01628</name>
</gene>
<name>A0A381C736_9ENTR</name>
<feature type="chain" id="PRO_5016846536" evidence="1">
    <location>
        <begin position="26"/>
        <end position="174"/>
    </location>
</feature>
<dbReference type="GO" id="GO:0043709">
    <property type="term" value="P:cell adhesion involved in single-species biofilm formation"/>
    <property type="evidence" value="ECO:0007669"/>
    <property type="project" value="TreeGrafter"/>
</dbReference>
<dbReference type="InterPro" id="IPR050263">
    <property type="entry name" value="Bact_Fimbrial_Adh_Pro"/>
</dbReference>
<keyword evidence="1" id="KW-0732">Signal</keyword>